<accession>A0A194VEJ4</accession>
<dbReference type="AlphaFoldDB" id="A0A194VEJ4"/>
<keyword evidence="1" id="KW-0472">Membrane</keyword>
<reference evidence="3" key="1">
    <citation type="submission" date="2014-12" db="EMBL/GenBank/DDBJ databases">
        <title>Genome Sequence of Valsa Canker Pathogens Uncovers a Specific Adaption of Colonization on Woody Bark.</title>
        <authorList>
            <person name="Yin Z."/>
            <person name="Liu H."/>
            <person name="Gao X."/>
            <person name="Li Z."/>
            <person name="Song N."/>
            <person name="Ke X."/>
            <person name="Dai Q."/>
            <person name="Wu Y."/>
            <person name="Sun Y."/>
            <person name="Xu J.-R."/>
            <person name="Kang Z.K."/>
            <person name="Wang L."/>
            <person name="Huang L."/>
        </authorList>
    </citation>
    <scope>NUCLEOTIDE SEQUENCE [LARGE SCALE GENOMIC DNA]</scope>
    <source>
        <strain evidence="3">SXYL134</strain>
    </source>
</reference>
<keyword evidence="3" id="KW-1185">Reference proteome</keyword>
<keyword evidence="1" id="KW-0812">Transmembrane</keyword>
<evidence type="ECO:0000313" key="2">
    <source>
        <dbReference type="EMBL" id="KUI62299.1"/>
    </source>
</evidence>
<evidence type="ECO:0000256" key="1">
    <source>
        <dbReference type="SAM" id="Phobius"/>
    </source>
</evidence>
<organism evidence="2 3">
    <name type="scientific">Cytospora mali</name>
    <name type="common">Apple Valsa canker fungus</name>
    <name type="synonym">Valsa mali</name>
    <dbReference type="NCBI Taxonomy" id="578113"/>
    <lineage>
        <taxon>Eukaryota</taxon>
        <taxon>Fungi</taxon>
        <taxon>Dikarya</taxon>
        <taxon>Ascomycota</taxon>
        <taxon>Pezizomycotina</taxon>
        <taxon>Sordariomycetes</taxon>
        <taxon>Sordariomycetidae</taxon>
        <taxon>Diaporthales</taxon>
        <taxon>Cytosporaceae</taxon>
        <taxon>Cytospora</taxon>
    </lineage>
</organism>
<dbReference type="Proteomes" id="UP000078576">
    <property type="component" value="Unassembled WGS sequence"/>
</dbReference>
<name>A0A194VEJ4_CYTMA</name>
<keyword evidence="1" id="KW-1133">Transmembrane helix</keyword>
<proteinExistence type="predicted"/>
<evidence type="ECO:0000313" key="3">
    <source>
        <dbReference type="Proteomes" id="UP000078576"/>
    </source>
</evidence>
<dbReference type="EMBL" id="KN714806">
    <property type="protein sequence ID" value="KUI62299.1"/>
    <property type="molecule type" value="Genomic_DNA"/>
</dbReference>
<feature type="transmembrane region" description="Helical" evidence="1">
    <location>
        <begin position="31"/>
        <end position="54"/>
    </location>
</feature>
<protein>
    <submittedName>
        <fullName evidence="2">Uncharacterized protein</fullName>
    </submittedName>
</protein>
<sequence length="93" mass="9756">MPPCWTFRANSDGNVPLELAMATAEWTEEEAIMQAVPGTLSVHISVLAIFRILAKTANLTANRNVLPAQGTNPIPDSSAPVGYACSSVVSVSS</sequence>
<gene>
    <name evidence="2" type="ORF">VP1G_11312</name>
</gene>